<dbReference type="OrthoDB" id="8548211at2"/>
<comment type="caution">
    <text evidence="1">The sequence shown here is derived from an EMBL/GenBank/DDBJ whole genome shotgun (WGS) entry which is preliminary data.</text>
</comment>
<organism evidence="1 2">
    <name type="scientific">Rhodoferax lacus</name>
    <dbReference type="NCBI Taxonomy" id="2184758"/>
    <lineage>
        <taxon>Bacteria</taxon>
        <taxon>Pseudomonadati</taxon>
        <taxon>Pseudomonadota</taxon>
        <taxon>Betaproteobacteria</taxon>
        <taxon>Burkholderiales</taxon>
        <taxon>Comamonadaceae</taxon>
        <taxon>Rhodoferax</taxon>
    </lineage>
</organism>
<dbReference type="AlphaFoldDB" id="A0A3E1R682"/>
<dbReference type="EMBL" id="QFZK01000032">
    <property type="protein sequence ID" value="RFO94733.1"/>
    <property type="molecule type" value="Genomic_DNA"/>
</dbReference>
<name>A0A3E1R682_9BURK</name>
<protein>
    <submittedName>
        <fullName evidence="1">DUF3293 domain-containing protein</fullName>
    </submittedName>
</protein>
<gene>
    <name evidence="1" type="ORF">DIC66_21895</name>
</gene>
<dbReference type="RefSeq" id="WP_117180311.1">
    <property type="nucleotide sequence ID" value="NZ_QFZK01000032.1"/>
</dbReference>
<evidence type="ECO:0000313" key="1">
    <source>
        <dbReference type="EMBL" id="RFO94733.1"/>
    </source>
</evidence>
<dbReference type="Proteomes" id="UP000260665">
    <property type="component" value="Unassembled WGS sequence"/>
</dbReference>
<reference evidence="1 2" key="1">
    <citation type="submission" date="2018-05" db="EMBL/GenBank/DDBJ databases">
        <title>Rhodoferax soyangensis sp.nov., isolated from an oligotrophic freshwater lake.</title>
        <authorList>
            <person name="Park M."/>
        </authorList>
    </citation>
    <scope>NUCLEOTIDE SEQUENCE [LARGE SCALE GENOMIC DNA]</scope>
    <source>
        <strain evidence="1 2">IMCC26218</strain>
    </source>
</reference>
<dbReference type="Pfam" id="PF11697">
    <property type="entry name" value="DUF3293"/>
    <property type="match status" value="1"/>
</dbReference>
<evidence type="ECO:0000313" key="2">
    <source>
        <dbReference type="Proteomes" id="UP000260665"/>
    </source>
</evidence>
<sequence length="142" mass="15455">MQTDSTLSPETIAAYRETHFHVLSEQPFVLQIGIASDALTALQKARHVECSAFITACNPFSQALDESTNAARQAALAQELKQRGLFYLVGLGQHPSNQWPGEASFLVLGLSREAAKVLGARFEQNAVVWCGVDGVPELVMLR</sequence>
<proteinExistence type="predicted"/>
<accession>A0A3E1R682</accession>
<dbReference type="InterPro" id="IPR021710">
    <property type="entry name" value="DUF3293"/>
</dbReference>
<keyword evidence="2" id="KW-1185">Reference proteome</keyword>